<keyword evidence="6" id="KW-1185">Reference proteome</keyword>
<dbReference type="SMART" id="SM00066">
    <property type="entry name" value="GAL4"/>
    <property type="match status" value="1"/>
</dbReference>
<dbReference type="CDD" id="cd00067">
    <property type="entry name" value="GAL4"/>
    <property type="match status" value="1"/>
</dbReference>
<proteinExistence type="predicted"/>
<dbReference type="InterPro" id="IPR001138">
    <property type="entry name" value="Zn2Cys6_DnaBD"/>
</dbReference>
<dbReference type="Pfam" id="PF04082">
    <property type="entry name" value="Fungal_trans"/>
    <property type="match status" value="1"/>
</dbReference>
<protein>
    <recommendedName>
        <fullName evidence="4">Zn(2)-C6 fungal-type domain-containing protein</fullName>
    </recommendedName>
</protein>
<dbReference type="GO" id="GO:0000981">
    <property type="term" value="F:DNA-binding transcription factor activity, RNA polymerase II-specific"/>
    <property type="evidence" value="ECO:0007669"/>
    <property type="project" value="InterPro"/>
</dbReference>
<dbReference type="Proteomes" id="UP000824998">
    <property type="component" value="Unassembled WGS sequence"/>
</dbReference>
<dbReference type="PROSITE" id="PS00463">
    <property type="entry name" value="ZN2_CY6_FUNGAL_1"/>
    <property type="match status" value="1"/>
</dbReference>
<dbReference type="PANTHER" id="PTHR47431">
    <property type="entry name" value="ZN(II)2CYS6 TRANSCRIPTION FACTOR (EUROFUNG)-RELATED"/>
    <property type="match status" value="1"/>
</dbReference>
<accession>A0A9P8C037</accession>
<dbReference type="EMBL" id="MU251924">
    <property type="protein sequence ID" value="KAG9228510.1"/>
    <property type="molecule type" value="Genomic_DNA"/>
</dbReference>
<keyword evidence="1" id="KW-0479">Metal-binding</keyword>
<dbReference type="CDD" id="cd12148">
    <property type="entry name" value="fungal_TF_MHR"/>
    <property type="match status" value="1"/>
</dbReference>
<dbReference type="GO" id="GO:0006351">
    <property type="term" value="P:DNA-templated transcription"/>
    <property type="evidence" value="ECO:0007669"/>
    <property type="project" value="InterPro"/>
</dbReference>
<evidence type="ECO:0000313" key="5">
    <source>
        <dbReference type="EMBL" id="KAG9228510.1"/>
    </source>
</evidence>
<reference evidence="5" key="1">
    <citation type="journal article" date="2021" name="IMA Fungus">
        <title>Genomic characterization of three marine fungi, including Emericellopsis atlantica sp. nov. with signatures of a generalist lifestyle and marine biomass degradation.</title>
        <authorList>
            <person name="Hagestad O.C."/>
            <person name="Hou L."/>
            <person name="Andersen J.H."/>
            <person name="Hansen E.H."/>
            <person name="Altermark B."/>
            <person name="Li C."/>
            <person name="Kuhnert E."/>
            <person name="Cox R.J."/>
            <person name="Crous P.W."/>
            <person name="Spatafora J.W."/>
            <person name="Lail K."/>
            <person name="Amirebrahimi M."/>
            <person name="Lipzen A."/>
            <person name="Pangilinan J."/>
            <person name="Andreopoulos W."/>
            <person name="Hayes R.D."/>
            <person name="Ng V."/>
            <person name="Grigoriev I.V."/>
            <person name="Jackson S.A."/>
            <person name="Sutton T.D.S."/>
            <person name="Dobson A.D.W."/>
            <person name="Rama T."/>
        </authorList>
    </citation>
    <scope>NUCLEOTIDE SEQUENCE</scope>
    <source>
        <strain evidence="5">TRa018bII</strain>
    </source>
</reference>
<organism evidence="5 6">
    <name type="scientific">Amylocarpus encephaloides</name>
    <dbReference type="NCBI Taxonomy" id="45428"/>
    <lineage>
        <taxon>Eukaryota</taxon>
        <taxon>Fungi</taxon>
        <taxon>Dikarya</taxon>
        <taxon>Ascomycota</taxon>
        <taxon>Pezizomycotina</taxon>
        <taxon>Leotiomycetes</taxon>
        <taxon>Helotiales</taxon>
        <taxon>Helotiales incertae sedis</taxon>
        <taxon>Amylocarpus</taxon>
    </lineage>
</organism>
<name>A0A9P8C037_9HELO</name>
<dbReference type="SUPFAM" id="SSF57701">
    <property type="entry name" value="Zn2/Cys6 DNA-binding domain"/>
    <property type="match status" value="1"/>
</dbReference>
<feature type="compositionally biased region" description="Basic residues" evidence="3">
    <location>
        <begin position="67"/>
        <end position="78"/>
    </location>
</feature>
<evidence type="ECO:0000313" key="6">
    <source>
        <dbReference type="Proteomes" id="UP000824998"/>
    </source>
</evidence>
<dbReference type="PANTHER" id="PTHR47431:SF1">
    <property type="entry name" value="ZN(II)2CYS6 TRANSCRIPTION FACTOR (EUROFUNG)"/>
    <property type="match status" value="1"/>
</dbReference>
<dbReference type="Gene3D" id="4.10.240.10">
    <property type="entry name" value="Zn(2)-C6 fungal-type DNA-binding domain"/>
    <property type="match status" value="1"/>
</dbReference>
<feature type="compositionally biased region" description="Polar residues" evidence="3">
    <location>
        <begin position="79"/>
        <end position="88"/>
    </location>
</feature>
<comment type="caution">
    <text evidence="5">The sequence shown here is derived from an EMBL/GenBank/DDBJ whole genome shotgun (WGS) entry which is preliminary data.</text>
</comment>
<evidence type="ECO:0000256" key="3">
    <source>
        <dbReference type="SAM" id="MobiDB-lite"/>
    </source>
</evidence>
<dbReference type="Pfam" id="PF00172">
    <property type="entry name" value="Zn_clus"/>
    <property type="match status" value="1"/>
</dbReference>
<sequence>MESSEIDTPTTTADSPSSPNPRASPQTNDHDIANTACMSCRSRHLKCDRMPVCTRCSTQGTPCTYSKSRRGHRARGFHSKQTSSTNSPIKAIVGDSKPKNLDVLGIASVPVVEDEPFSSLLEFPLATANPNLDDLYTRRSYPNYHEQCIDGFFQYFYHAHPFLPPRHQLLQILQTNPVNHLQTAMYYVGSRYVYGQSQSSFALEFESYLRPESAGPKDASMVQAMLLFALGLDTDNNQARAVEVLIKAQSLAMELGMNQREYAILNGRGSALCEESLRRTWWELYVVSILVAGFHGKDIFYSRSLVSTVPVPCEATEFASGIIPRLYTIEEFEDNLFQREEIDWSSYAYRIAAARNLERILQSNQIVCIDDAELYGLEAYITNWHLHLPPNKRNIIDPFGNLDEMLFQAQMISYASSILLHRRFSALQSLAVQTITTCTGRQPRVGTPPRSTLDNVHTAKEAQAASNIGKLIMLPGSLIKHTHFFVCALTLSSISHLSLWSSLPVIGPDQDLQQQIQLSAGALKAVAHVYPSARMGYQQVSLVAQKIYANRKEEAIGQIFWQDFADEDFMTDLAK</sequence>
<keyword evidence="2" id="KW-0539">Nucleus</keyword>
<feature type="region of interest" description="Disordered" evidence="3">
    <location>
        <begin position="64"/>
        <end position="93"/>
    </location>
</feature>
<gene>
    <name evidence="5" type="ORF">BJ875DRAFT_526514</name>
</gene>
<feature type="compositionally biased region" description="Low complexity" evidence="3">
    <location>
        <begin position="8"/>
        <end position="21"/>
    </location>
</feature>
<dbReference type="InterPro" id="IPR007219">
    <property type="entry name" value="XnlR_reg_dom"/>
</dbReference>
<dbReference type="GO" id="GO:0008270">
    <property type="term" value="F:zinc ion binding"/>
    <property type="evidence" value="ECO:0007669"/>
    <property type="project" value="InterPro"/>
</dbReference>
<feature type="region of interest" description="Disordered" evidence="3">
    <location>
        <begin position="1"/>
        <end position="30"/>
    </location>
</feature>
<dbReference type="AlphaFoldDB" id="A0A9P8C037"/>
<evidence type="ECO:0000259" key="4">
    <source>
        <dbReference type="PROSITE" id="PS50048"/>
    </source>
</evidence>
<dbReference type="GO" id="GO:0003677">
    <property type="term" value="F:DNA binding"/>
    <property type="evidence" value="ECO:0007669"/>
    <property type="project" value="InterPro"/>
</dbReference>
<dbReference type="InterPro" id="IPR036864">
    <property type="entry name" value="Zn2-C6_fun-type_DNA-bd_sf"/>
</dbReference>
<dbReference type="PROSITE" id="PS50048">
    <property type="entry name" value="ZN2_CY6_FUNGAL_2"/>
    <property type="match status" value="1"/>
</dbReference>
<evidence type="ECO:0000256" key="2">
    <source>
        <dbReference type="ARBA" id="ARBA00023242"/>
    </source>
</evidence>
<evidence type="ECO:0000256" key="1">
    <source>
        <dbReference type="ARBA" id="ARBA00022723"/>
    </source>
</evidence>
<feature type="domain" description="Zn(2)-C6 fungal-type" evidence="4">
    <location>
        <begin position="36"/>
        <end position="65"/>
    </location>
</feature>
<dbReference type="OrthoDB" id="5367487at2759"/>